<dbReference type="InterPro" id="IPR010730">
    <property type="entry name" value="HET"/>
</dbReference>
<dbReference type="Gene3D" id="3.40.50.300">
    <property type="entry name" value="P-loop containing nucleotide triphosphate hydrolases"/>
    <property type="match status" value="1"/>
</dbReference>
<dbReference type="GO" id="GO:0005525">
    <property type="term" value="F:GTP binding"/>
    <property type="evidence" value="ECO:0007669"/>
    <property type="project" value="InterPro"/>
</dbReference>
<dbReference type="InterPro" id="IPR027417">
    <property type="entry name" value="P-loop_NTPase"/>
</dbReference>
<name>A0A9W8Z3B8_9PEZI</name>
<dbReference type="PANTHER" id="PTHR33112:SF16">
    <property type="entry name" value="HETEROKARYON INCOMPATIBILITY DOMAIN-CONTAINING PROTEIN"/>
    <property type="match status" value="1"/>
</dbReference>
<dbReference type="PANTHER" id="PTHR33112">
    <property type="entry name" value="DOMAIN PROTEIN, PUTATIVE-RELATED"/>
    <property type="match status" value="1"/>
</dbReference>
<dbReference type="InterPro" id="IPR001806">
    <property type="entry name" value="Small_GTPase"/>
</dbReference>
<organism evidence="3 4">
    <name type="scientific">Gnomoniopsis smithogilvyi</name>
    <dbReference type="NCBI Taxonomy" id="1191159"/>
    <lineage>
        <taxon>Eukaryota</taxon>
        <taxon>Fungi</taxon>
        <taxon>Dikarya</taxon>
        <taxon>Ascomycota</taxon>
        <taxon>Pezizomycotina</taxon>
        <taxon>Sordariomycetes</taxon>
        <taxon>Sordariomycetidae</taxon>
        <taxon>Diaporthales</taxon>
        <taxon>Gnomoniaceae</taxon>
        <taxon>Gnomoniopsis</taxon>
    </lineage>
</organism>
<protein>
    <recommendedName>
        <fullName evidence="2">Heterokaryon incompatibility domain-containing protein</fullName>
    </recommendedName>
</protein>
<dbReference type="Pfam" id="PF06985">
    <property type="entry name" value="HET"/>
    <property type="match status" value="1"/>
</dbReference>
<evidence type="ECO:0000313" key="4">
    <source>
        <dbReference type="Proteomes" id="UP001140453"/>
    </source>
</evidence>
<dbReference type="EMBL" id="JAPEVB010000001">
    <property type="protein sequence ID" value="KAJ4397005.1"/>
    <property type="molecule type" value="Genomic_DNA"/>
</dbReference>
<feature type="region of interest" description="Disordered" evidence="1">
    <location>
        <begin position="570"/>
        <end position="594"/>
    </location>
</feature>
<gene>
    <name evidence="3" type="ORF">N0V93_001229</name>
</gene>
<sequence length="906" mass="101358">MRLTQASKTYLDLPSFYEPPEYSVVICADDDEYAGRAKLLQKFLSSDDPSTAASSGSSGAASTAAAAAAAAAADHDRRCRKLMDISGLTTSVELLEMGPETDQAMLRYQVEYAEAFAFVFSLYSAKTLETAQKLHDKVERGARNHHNIITMSEYEKDGGMTVPVFLIGNRDGDLAPPQEMEDEEDFSPSAFNEKAEAEMKVQRDKAKEIAQLWGCAYFEIDTSKKHGESGIDEAITGIGHFIKATERPTTSSTASFRTPMKPPKQYRIRRLLGRHPNSPEGSTGPKSIRILVDYDDPLGSFSQPGGIRPEPSLLSDTHLRRISNWRRICAQEHSGCPSGEEPRELPTRVIAVNSNDPRYVKLVNTHRGRTAVYACLSYSWGTGTQHCTTTRNIKGHLQRILIADLPQTVADAIKLCRALQIPYIWIDALCIIQDDKDDWSTEAAAMARIYGSSVLTISVPNTSDCTEQFLARSLDSYPNAEVDWIHGPSGTAGTATLVYDWPRDHSSLLSKSPWMERGWTFQEWVLSPRVLHCGSTMTVYECLHGTCYESYADEIEQPFARLDLGNGDGSMDATRSNSLRSPDHANTWPQDSSTARDKTNIMDMDNISRLFERVRRIQNGHTEIQANTLGPSWADVVTQFCGRVLTKDTDKLPALAGLAVRFQTYKNATSPKERRYDYLAGLWWYGSPMLDRPSEVAELPTGLLWRRPGDEFLSRPAAYRAPSWSWAALDGPVEFLGGFLPSASKLQIHDALCIYDYPDSLSSVRTGWIDATGLLRRAWLVKVRDNIDLVVTKDDVEQDGDSGEDKWCVRFDERVSSARWKEMQRFEIFLLVVVKSFSPGTTRVTHHALVLKRVAAEKACLFDCFSRLGTALKNSVSEEGNTKNFENEDEKDTLFQGWAYRKVRLL</sequence>
<evidence type="ECO:0000256" key="1">
    <source>
        <dbReference type="SAM" id="MobiDB-lite"/>
    </source>
</evidence>
<accession>A0A9W8Z3B8</accession>
<dbReference type="Proteomes" id="UP001140453">
    <property type="component" value="Unassembled WGS sequence"/>
</dbReference>
<keyword evidence="4" id="KW-1185">Reference proteome</keyword>
<dbReference type="OrthoDB" id="265044at2759"/>
<feature type="domain" description="Heterokaryon incompatibility" evidence="2">
    <location>
        <begin position="373"/>
        <end position="523"/>
    </location>
</feature>
<comment type="caution">
    <text evidence="3">The sequence shown here is derived from an EMBL/GenBank/DDBJ whole genome shotgun (WGS) entry which is preliminary data.</text>
</comment>
<proteinExistence type="predicted"/>
<evidence type="ECO:0000313" key="3">
    <source>
        <dbReference type="EMBL" id="KAJ4397005.1"/>
    </source>
</evidence>
<reference evidence="3" key="1">
    <citation type="submission" date="2022-10" db="EMBL/GenBank/DDBJ databases">
        <title>Tapping the CABI collections for fungal endophytes: first genome assemblies for Collariella, Neodidymelliopsis, Ascochyta clinopodiicola, Didymella pomorum, Didymosphaeria variabile, Neocosmospora piperis and Neocucurbitaria cava.</title>
        <authorList>
            <person name="Hill R."/>
        </authorList>
    </citation>
    <scope>NUCLEOTIDE SEQUENCE</scope>
    <source>
        <strain evidence="3">IMI 355082</strain>
    </source>
</reference>
<dbReference type="GO" id="GO:0003924">
    <property type="term" value="F:GTPase activity"/>
    <property type="evidence" value="ECO:0007669"/>
    <property type="project" value="InterPro"/>
</dbReference>
<dbReference type="AlphaFoldDB" id="A0A9W8Z3B8"/>
<dbReference type="PROSITE" id="PS51421">
    <property type="entry name" value="RAS"/>
    <property type="match status" value="1"/>
</dbReference>
<evidence type="ECO:0000259" key="2">
    <source>
        <dbReference type="Pfam" id="PF06985"/>
    </source>
</evidence>